<accession>A0ABP7T2Y2</accession>
<dbReference type="Proteomes" id="UP001500567">
    <property type="component" value="Unassembled WGS sequence"/>
</dbReference>
<sequence length="477" mass="53491">MPDKSVFDAFTAFQGKPHVTAAMIGISCRHWTACEAGQTAEHALEKMRDYRFDVLPVQEPDGQVSGYFRTRKMGDFGQLPTWCGIDEQLDCLDYKTGIFPLLKQLADSRNKDRAPFYFLTAPGSQGPPEIVGMVSDINLNSRAVFQYGYAALTELEMELSELIGAAFPEEKRLRQALDYLAQRGIAQQSIESSLQSFTNDSSDEHQNTLREYLTLRGMLALVEHTGLYSWLGYSATNAAEFGRKRTEILSVRNWIAHPVHSYEKRPRKPGAGNLAGDTKPDLLATRLYTAFSAVDTMVRSLKELRKKVDLRTDRPRVGQYFTSRFFSVSQARDAFREGTFMLEPGVAAPEELPSAARSIAYVTPQNPEPKAGSWQTVDSTENQDSFSLLLNELSTSTHGELSWQLAASEARADEQFPAIRIQQWEHLMYREEGCWLLNSSPEEACAWGRRFKQDAIVYAEAGQMAQLLSCGKASVSQ</sequence>
<comment type="caution">
    <text evidence="1">The sequence shown here is derived from an EMBL/GenBank/DDBJ whole genome shotgun (WGS) entry which is preliminary data.</text>
</comment>
<protein>
    <submittedName>
        <fullName evidence="1">Uncharacterized protein</fullName>
    </submittedName>
</protein>
<keyword evidence="2" id="KW-1185">Reference proteome</keyword>
<gene>
    <name evidence="1" type="ORF">GCM10022408_37890</name>
</gene>
<evidence type="ECO:0000313" key="1">
    <source>
        <dbReference type="EMBL" id="GAA4020325.1"/>
    </source>
</evidence>
<reference evidence="2" key="1">
    <citation type="journal article" date="2019" name="Int. J. Syst. Evol. Microbiol.">
        <title>The Global Catalogue of Microorganisms (GCM) 10K type strain sequencing project: providing services to taxonomists for standard genome sequencing and annotation.</title>
        <authorList>
            <consortium name="The Broad Institute Genomics Platform"/>
            <consortium name="The Broad Institute Genome Sequencing Center for Infectious Disease"/>
            <person name="Wu L."/>
            <person name="Ma J."/>
        </authorList>
    </citation>
    <scope>NUCLEOTIDE SEQUENCE [LARGE SCALE GENOMIC DNA]</scope>
    <source>
        <strain evidence="2">JCM 17224</strain>
    </source>
</reference>
<dbReference type="EMBL" id="BAABDJ010000049">
    <property type="protein sequence ID" value="GAA4020325.1"/>
    <property type="molecule type" value="Genomic_DNA"/>
</dbReference>
<dbReference type="RefSeq" id="WP_345075204.1">
    <property type="nucleotide sequence ID" value="NZ_BAABDJ010000049.1"/>
</dbReference>
<dbReference type="PROSITE" id="PS51257">
    <property type="entry name" value="PROKAR_LIPOPROTEIN"/>
    <property type="match status" value="1"/>
</dbReference>
<proteinExistence type="predicted"/>
<evidence type="ECO:0000313" key="2">
    <source>
        <dbReference type="Proteomes" id="UP001500567"/>
    </source>
</evidence>
<name>A0ABP7T2Y2_9BACT</name>
<organism evidence="1 2">
    <name type="scientific">Hymenobacter fastidiosus</name>
    <dbReference type="NCBI Taxonomy" id="486264"/>
    <lineage>
        <taxon>Bacteria</taxon>
        <taxon>Pseudomonadati</taxon>
        <taxon>Bacteroidota</taxon>
        <taxon>Cytophagia</taxon>
        <taxon>Cytophagales</taxon>
        <taxon>Hymenobacteraceae</taxon>
        <taxon>Hymenobacter</taxon>
    </lineage>
</organism>